<feature type="non-terminal residue" evidence="2">
    <location>
        <position position="1"/>
    </location>
</feature>
<dbReference type="EMBL" id="GDJX01009239">
    <property type="protein sequence ID" value="JAT58697.1"/>
    <property type="molecule type" value="Transcribed_RNA"/>
</dbReference>
<organism evidence="2">
    <name type="scientific">Anthurium amnicola</name>
    <dbReference type="NCBI Taxonomy" id="1678845"/>
    <lineage>
        <taxon>Eukaryota</taxon>
        <taxon>Viridiplantae</taxon>
        <taxon>Streptophyta</taxon>
        <taxon>Embryophyta</taxon>
        <taxon>Tracheophyta</taxon>
        <taxon>Spermatophyta</taxon>
        <taxon>Magnoliopsida</taxon>
        <taxon>Liliopsida</taxon>
        <taxon>Araceae</taxon>
        <taxon>Pothoideae</taxon>
        <taxon>Potheae</taxon>
        <taxon>Anthurium</taxon>
    </lineage>
</organism>
<feature type="region of interest" description="Disordered" evidence="1">
    <location>
        <begin position="1"/>
        <end position="138"/>
    </location>
</feature>
<name>A0A1D1YVK3_9ARAE</name>
<evidence type="ECO:0000313" key="2">
    <source>
        <dbReference type="EMBL" id="JAT58697.1"/>
    </source>
</evidence>
<protein>
    <submittedName>
        <fullName evidence="2">Uncharacterized protein</fullName>
    </submittedName>
</protein>
<sequence>REREREENGGGSAAVSGRPAGQVPSGAGLLNPHLHRRPVPPTPLLLLHRRPPRRPLPLPHTGREPRPPPPPPGQRGHHDGHRRGELRGGAGRHRQFQRHPGGDDGGHGAGGQDLLRRGGVRLLLQPDGGGGEEAGAGGRDGEVVVAAAAHRKLPQHPGGDEADGAGEGDRGGVGGVLQPDHGDGGGGGVVGGGPGLAAPRPDRQVGAAADGGPERPDQDEPGPLPGRRIHHPLRQLRLQVHRHERQEGARRDRQAARILRHRHLPRLLELRIENPPSLFEISSSIFYHLKICAISAVISFL</sequence>
<feature type="region of interest" description="Disordered" evidence="1">
    <location>
        <begin position="152"/>
        <end position="232"/>
    </location>
</feature>
<reference evidence="2" key="1">
    <citation type="submission" date="2015-07" db="EMBL/GenBank/DDBJ databases">
        <title>Transcriptome Assembly of Anthurium amnicola.</title>
        <authorList>
            <person name="Suzuki J."/>
        </authorList>
    </citation>
    <scope>NUCLEOTIDE SEQUENCE</scope>
</reference>
<accession>A0A1D1YVK3</accession>
<feature type="compositionally biased region" description="Gly residues" evidence="1">
    <location>
        <begin position="184"/>
        <end position="195"/>
    </location>
</feature>
<dbReference type="AlphaFoldDB" id="A0A1D1YVK3"/>
<proteinExistence type="predicted"/>
<feature type="compositionally biased region" description="Gly residues" evidence="1">
    <location>
        <begin position="127"/>
        <end position="138"/>
    </location>
</feature>
<gene>
    <name evidence="2" type="ORF">g.98484</name>
</gene>
<evidence type="ECO:0000256" key="1">
    <source>
        <dbReference type="SAM" id="MobiDB-lite"/>
    </source>
</evidence>